<dbReference type="PANTHER" id="PTHR46104">
    <property type="entry name" value="GENE 9195-RELATED-RELATED"/>
    <property type="match status" value="1"/>
</dbReference>
<reference evidence="1 2" key="1">
    <citation type="submission" date="2016-04" db="EMBL/GenBank/DDBJ databases">
        <title>The genome of Intoshia linei affirms orthonectids as highly simplified spiralians.</title>
        <authorList>
            <person name="Mikhailov K.V."/>
            <person name="Slusarev G.S."/>
            <person name="Nikitin M.A."/>
            <person name="Logacheva M.D."/>
            <person name="Penin A."/>
            <person name="Aleoshin V."/>
            <person name="Panchin Y.V."/>
        </authorList>
    </citation>
    <scope>NUCLEOTIDE SEQUENCE [LARGE SCALE GENOMIC DNA]</scope>
    <source>
        <strain evidence="1">Intl2013</strain>
        <tissue evidence="1">Whole animal</tissue>
    </source>
</reference>
<proteinExistence type="predicted"/>
<dbReference type="EMBL" id="LWCA01001371">
    <property type="protein sequence ID" value="OAF65261.1"/>
    <property type="molecule type" value="Genomic_DNA"/>
</dbReference>
<dbReference type="InterPro" id="IPR009030">
    <property type="entry name" value="Growth_fac_rcpt_cys_sf"/>
</dbReference>
<gene>
    <name evidence="1" type="ORF">A3Q56_06996</name>
</gene>
<dbReference type="SUPFAM" id="SSF57184">
    <property type="entry name" value="Growth factor receptor domain"/>
    <property type="match status" value="2"/>
</dbReference>
<comment type="caution">
    <text evidence="1">The sequence shown here is derived from an EMBL/GenBank/DDBJ whole genome shotgun (WGS) entry which is preliminary data.</text>
</comment>
<dbReference type="AlphaFoldDB" id="A0A177AV20"/>
<organism evidence="1 2">
    <name type="scientific">Intoshia linei</name>
    <dbReference type="NCBI Taxonomy" id="1819745"/>
    <lineage>
        <taxon>Eukaryota</taxon>
        <taxon>Metazoa</taxon>
        <taxon>Spiralia</taxon>
        <taxon>Lophotrochozoa</taxon>
        <taxon>Mesozoa</taxon>
        <taxon>Orthonectida</taxon>
        <taxon>Rhopaluridae</taxon>
        <taxon>Intoshia</taxon>
    </lineage>
</organism>
<evidence type="ECO:0000313" key="1">
    <source>
        <dbReference type="EMBL" id="OAF65261.1"/>
    </source>
</evidence>
<dbReference type="PANTHER" id="PTHR46104:SF1">
    <property type="entry name" value="GENE 9195-RELATED"/>
    <property type="match status" value="1"/>
</dbReference>
<sequence>MLGLYKSDQCSPCRGGNYCATTGLTKPTGECNVGHYCTLGVSYNKPDVTVNFVGTGGICPIGHFCLKGSVVGTPCSAGTYQPLKGQIICLPCPIGKYCIHASSTPVNCKSGYYCPIGTKRKSEFPCPPGTYNPNIGSSVVGDCLPCPKGKYCAGFGNFQPDGDCGNGFICVLGVNVITPNDLLNDGNGRICNPGFYCPPGSFEETPCKAGKYCPYYGQFDSLLDCSEGYYCPTGSLKNDAKICTRGSFCSVGSASPTPCPIGTYSNQLGIRKSTDCIQCTSGFYCGSEGLTTPTDTCAIGYFCKMGSSNPTPIGNECPIGYYCPVQSAEAIPCIAGKYQPSKKQGLCLNCPVKFYCDPTQTSDQGVSVPLSCPKGFYCPTGTSNYLENPCPLGTYGKTTQLAMASDCTPCDPNYYCDTTGIEAPTGVCNDGYYCERYSQIASPDFKVVILVGPYTGTYKNKICPKGFYCKGGYKTACPIGTYVAKTVYIHICKKLNNEYVKYGFTGLIESGKNDRAQLSFYDVRIEKHPNDENRFIENFRIKRARYDQKSKSRYGWGDKLPHNMRVGSIELTQCLSCPAGHYCENIGESDGFGSPLCTAGYYCSGGSATATPRDVSLGGNVCPIGNYCPKGSTKELPCLPGSYSSVEAKEVCDPCPAGKLCDIHGMSKPKECTKGSYCPIGSSVPTFCAKGSYGNSVGLKSQSECKYCDAGKYCPKAGQTESIDLCASGFYCEYGAYTKNAHFIGYFLKNGECPVGNYCLTGTSEPTPCPIGTFRKEKGASSAIDCQQCIAGNYCSMKGLSAPTSLCSDGYFCSGLVGASIPNPIAGICPINHYCIKGSSAPTQCALGTYQQVTGKWSCDPCPIGYYCQDGQPNECPAFHYCPQGTVNPMPCPPGTYTDANTVKLGVSSLCKPCAVSLFCSNGIVQGPCEKGYFCASGASEPSPPDISIDLMNCSNSIGCAGPCSMGYYCKYGSTTQTPCPKNFYSFLRGSKSIEDCTPCPIGFSCIPDMCFLRDQRNERNMTFGKLDNDHNRKYKRKMEREEAK</sequence>
<dbReference type="OrthoDB" id="439917at2759"/>
<dbReference type="Proteomes" id="UP000078046">
    <property type="component" value="Unassembled WGS sequence"/>
</dbReference>
<name>A0A177AV20_9BILA</name>
<dbReference type="SMART" id="SM01411">
    <property type="entry name" value="Ephrin_rec_like"/>
    <property type="match status" value="15"/>
</dbReference>
<keyword evidence="2" id="KW-1185">Reference proteome</keyword>
<protein>
    <submittedName>
        <fullName evidence="1">Uncharacterized protein</fullName>
    </submittedName>
</protein>
<evidence type="ECO:0000313" key="2">
    <source>
        <dbReference type="Proteomes" id="UP000078046"/>
    </source>
</evidence>
<accession>A0A177AV20</accession>
<dbReference type="Gene3D" id="2.10.50.10">
    <property type="entry name" value="Tumor Necrosis Factor Receptor, subunit A, domain 2"/>
    <property type="match status" value="4"/>
</dbReference>